<dbReference type="GO" id="GO:0051536">
    <property type="term" value="F:iron-sulfur cluster binding"/>
    <property type="evidence" value="ECO:0007669"/>
    <property type="project" value="UniProtKB-KW"/>
</dbReference>
<feature type="binding site" evidence="7">
    <location>
        <position position="208"/>
    </location>
    <ligand>
        <name>Mn(2+)</name>
        <dbReference type="ChEBI" id="CHEBI:29035"/>
    </ligand>
</feature>
<dbReference type="RefSeq" id="WP_281792800.1">
    <property type="nucleotide sequence ID" value="NZ_BSDR01000001.1"/>
</dbReference>
<dbReference type="PROSITE" id="PS51318">
    <property type="entry name" value="TAT"/>
    <property type="match status" value="1"/>
</dbReference>
<dbReference type="InterPro" id="IPR036314">
    <property type="entry name" value="SOD_C_sf"/>
</dbReference>
<keyword evidence="12" id="KW-1185">Reference proteome</keyword>
<dbReference type="SUPFAM" id="SSF54719">
    <property type="entry name" value="Fe,Mn superoxide dismutase (SOD), C-terminal domain"/>
    <property type="match status" value="1"/>
</dbReference>
<keyword evidence="5" id="KW-0408">Iron</keyword>
<evidence type="ECO:0000256" key="2">
    <source>
        <dbReference type="ARBA" id="ARBA00012682"/>
    </source>
</evidence>
<dbReference type="Proteomes" id="UP001144372">
    <property type="component" value="Unassembled WGS sequence"/>
</dbReference>
<dbReference type="Gene3D" id="3.55.40.20">
    <property type="entry name" value="Iron/manganese superoxide dismutase, C-terminal domain"/>
    <property type="match status" value="1"/>
</dbReference>
<comment type="caution">
    <text evidence="11">The sequence shown here is derived from an EMBL/GenBank/DDBJ whole genome shotgun (WGS) entry which is preliminary data.</text>
</comment>
<evidence type="ECO:0000256" key="6">
    <source>
        <dbReference type="ARBA" id="ARBA00023014"/>
    </source>
</evidence>
<dbReference type="GO" id="GO:0046872">
    <property type="term" value="F:metal ion binding"/>
    <property type="evidence" value="ECO:0007669"/>
    <property type="project" value="UniProtKB-KW"/>
</dbReference>
<keyword evidence="6" id="KW-0411">Iron-sulfur</keyword>
<evidence type="ECO:0000256" key="1">
    <source>
        <dbReference type="ARBA" id="ARBA00008714"/>
    </source>
</evidence>
<dbReference type="AlphaFoldDB" id="A0A9W6D2B9"/>
<evidence type="ECO:0000256" key="8">
    <source>
        <dbReference type="RuleBase" id="RU000414"/>
    </source>
</evidence>
<dbReference type="PROSITE" id="PS00088">
    <property type="entry name" value="SOD_MN"/>
    <property type="match status" value="1"/>
</dbReference>
<dbReference type="InterPro" id="IPR036324">
    <property type="entry name" value="Mn/Fe_SOD_N_sf"/>
</dbReference>
<dbReference type="Pfam" id="PF00081">
    <property type="entry name" value="Sod_Fe_N"/>
    <property type="match status" value="1"/>
</dbReference>
<feature type="binding site" evidence="7">
    <location>
        <position position="122"/>
    </location>
    <ligand>
        <name>Mn(2+)</name>
        <dbReference type="ChEBI" id="CHEBI:29035"/>
    </ligand>
</feature>
<dbReference type="InterPro" id="IPR006311">
    <property type="entry name" value="TAT_signal"/>
</dbReference>
<dbReference type="PIRSF" id="PIRSF000349">
    <property type="entry name" value="SODismutase"/>
    <property type="match status" value="1"/>
</dbReference>
<evidence type="ECO:0000313" key="12">
    <source>
        <dbReference type="Proteomes" id="UP001144372"/>
    </source>
</evidence>
<reference evidence="11" key="1">
    <citation type="submission" date="2022-12" db="EMBL/GenBank/DDBJ databases">
        <title>Reference genome sequencing for broad-spectrum identification of bacterial and archaeal isolates by mass spectrometry.</title>
        <authorList>
            <person name="Sekiguchi Y."/>
            <person name="Tourlousse D.M."/>
        </authorList>
    </citation>
    <scope>NUCLEOTIDE SEQUENCE</scope>
    <source>
        <strain evidence="11">ASRB1</strain>
    </source>
</reference>
<comment type="function">
    <text evidence="8">Destroys radicals which are normally produced within the cells and which are toxic to biological systems.</text>
</comment>
<accession>A0A9W6D2B9</accession>
<dbReference type="EMBL" id="BSDR01000001">
    <property type="protein sequence ID" value="GLI33669.1"/>
    <property type="molecule type" value="Genomic_DNA"/>
</dbReference>
<dbReference type="SUPFAM" id="SSF46609">
    <property type="entry name" value="Fe,Mn superoxide dismutase (SOD), N-terminal domain"/>
    <property type="match status" value="1"/>
</dbReference>
<sequence>MERKKDGFCEERRSFLKGAVVGTTLLAAEFFPLGSIARATNEKTLIKLPPLPYGQNALAPYISSGTVAFHYNFHHQGYVDKVNKLVQGTSMAGVSLEDIVKETQGKADKSDLFNNAAQVWNHNFYWKSMKPGGGGVPSGGLAKKIEASFGSFEKFRESFANAAGSLFGSGWVWLVKADDSLKVVQTLNADTLIVHGMLPLATLDVWEHAYYLDYQNRRKDYINLFLDHLINWDFVSRNLS</sequence>
<dbReference type="PRINTS" id="PR01703">
    <property type="entry name" value="MNSODISMTASE"/>
</dbReference>
<gene>
    <name evidence="11" type="primary">sodB</name>
    <name evidence="11" type="ORF">DAMNIGENAA_11020</name>
</gene>
<keyword evidence="4 8" id="KW-0560">Oxidoreductase</keyword>
<evidence type="ECO:0000259" key="9">
    <source>
        <dbReference type="Pfam" id="PF00081"/>
    </source>
</evidence>
<feature type="domain" description="Manganese/iron superoxide dismutase C-terminal" evidence="10">
    <location>
        <begin position="137"/>
        <end position="237"/>
    </location>
</feature>
<dbReference type="PANTHER" id="PTHR42769:SF3">
    <property type="entry name" value="SUPEROXIDE DISMUTASE [FE] 2, CHLOROPLASTIC"/>
    <property type="match status" value="1"/>
</dbReference>
<feature type="binding site" evidence="7">
    <location>
        <position position="70"/>
    </location>
    <ligand>
        <name>Mn(2+)</name>
        <dbReference type="ChEBI" id="CHEBI:29035"/>
    </ligand>
</feature>
<dbReference type="InterPro" id="IPR019832">
    <property type="entry name" value="Mn/Fe_SOD_C"/>
</dbReference>
<evidence type="ECO:0000256" key="3">
    <source>
        <dbReference type="ARBA" id="ARBA00022723"/>
    </source>
</evidence>
<protein>
    <recommendedName>
        <fullName evidence="2 8">Superoxide dismutase</fullName>
        <ecNumber evidence="2 8">1.15.1.1</ecNumber>
    </recommendedName>
</protein>
<dbReference type="InterPro" id="IPR001189">
    <property type="entry name" value="Mn/Fe_SOD"/>
</dbReference>
<feature type="binding site" evidence="7">
    <location>
        <position position="204"/>
    </location>
    <ligand>
        <name>Mn(2+)</name>
        <dbReference type="ChEBI" id="CHEBI:29035"/>
    </ligand>
</feature>
<dbReference type="InterPro" id="IPR019831">
    <property type="entry name" value="Mn/Fe_SOD_N"/>
</dbReference>
<dbReference type="Pfam" id="PF02777">
    <property type="entry name" value="Sod_Fe_C"/>
    <property type="match status" value="1"/>
</dbReference>
<evidence type="ECO:0000256" key="4">
    <source>
        <dbReference type="ARBA" id="ARBA00023002"/>
    </source>
</evidence>
<comment type="similarity">
    <text evidence="1 8">Belongs to the iron/manganese superoxide dismutase family.</text>
</comment>
<evidence type="ECO:0000313" key="11">
    <source>
        <dbReference type="EMBL" id="GLI33669.1"/>
    </source>
</evidence>
<organism evidence="11 12">
    <name type="scientific">Desulforhabdus amnigena</name>
    <dbReference type="NCBI Taxonomy" id="40218"/>
    <lineage>
        <taxon>Bacteria</taxon>
        <taxon>Pseudomonadati</taxon>
        <taxon>Thermodesulfobacteriota</taxon>
        <taxon>Syntrophobacteria</taxon>
        <taxon>Syntrophobacterales</taxon>
        <taxon>Syntrophobacteraceae</taxon>
        <taxon>Desulforhabdus</taxon>
    </lineage>
</organism>
<evidence type="ECO:0000256" key="5">
    <source>
        <dbReference type="ARBA" id="ARBA00023004"/>
    </source>
</evidence>
<evidence type="ECO:0000259" key="10">
    <source>
        <dbReference type="Pfam" id="PF02777"/>
    </source>
</evidence>
<dbReference type="PANTHER" id="PTHR42769">
    <property type="entry name" value="SUPEROXIDE DISMUTASE"/>
    <property type="match status" value="1"/>
</dbReference>
<dbReference type="Gene3D" id="1.10.287.990">
    <property type="entry name" value="Fe,Mn superoxide dismutase (SOD) domain"/>
    <property type="match status" value="1"/>
</dbReference>
<dbReference type="GO" id="GO:0004784">
    <property type="term" value="F:superoxide dismutase activity"/>
    <property type="evidence" value="ECO:0007669"/>
    <property type="project" value="UniProtKB-EC"/>
</dbReference>
<dbReference type="EC" id="1.15.1.1" evidence="2 8"/>
<comment type="catalytic activity">
    <reaction evidence="8">
        <text>2 superoxide + 2 H(+) = H2O2 + O2</text>
        <dbReference type="Rhea" id="RHEA:20696"/>
        <dbReference type="ChEBI" id="CHEBI:15378"/>
        <dbReference type="ChEBI" id="CHEBI:15379"/>
        <dbReference type="ChEBI" id="CHEBI:16240"/>
        <dbReference type="ChEBI" id="CHEBI:18421"/>
        <dbReference type="EC" id="1.15.1.1"/>
    </reaction>
</comment>
<keyword evidence="3 7" id="KW-0479">Metal-binding</keyword>
<dbReference type="FunFam" id="1.10.287.990:FF:000002">
    <property type="entry name" value="Superoxide dismutase"/>
    <property type="match status" value="1"/>
</dbReference>
<name>A0A9W6D2B9_9BACT</name>
<dbReference type="InterPro" id="IPR019833">
    <property type="entry name" value="Mn/Fe_SOD_BS"/>
</dbReference>
<feature type="domain" description="Manganese/iron superoxide dismutase N-terminal" evidence="9">
    <location>
        <begin position="47"/>
        <end position="130"/>
    </location>
</feature>
<proteinExistence type="inferred from homology"/>
<evidence type="ECO:0000256" key="7">
    <source>
        <dbReference type="PIRSR" id="PIRSR000349-1"/>
    </source>
</evidence>